<dbReference type="Proteomes" id="UP001217631">
    <property type="component" value="Plasmid pHNGDW697-1"/>
</dbReference>
<dbReference type="EMBL" id="CP118678">
    <property type="protein sequence ID" value="WEA23544.1"/>
    <property type="molecule type" value="Genomic_DNA"/>
</dbReference>
<feature type="transmembrane region" description="Helical" evidence="1">
    <location>
        <begin position="91"/>
        <end position="108"/>
    </location>
</feature>
<evidence type="ECO:0000313" key="3">
    <source>
        <dbReference type="Proteomes" id="UP001217631"/>
    </source>
</evidence>
<reference evidence="2" key="1">
    <citation type="submission" date="2023-02" db="EMBL/GenBank/DDBJ databases">
        <title>tmexCD-toprJ-like cluster.</title>
        <authorList>
            <person name="Gao X."/>
            <person name="Wang C."/>
            <person name="Liu J."/>
        </authorList>
    </citation>
    <scope>NUCLEOTIDE SEQUENCE</scope>
    <source>
        <strain evidence="2">GDW21C697WI</strain>
        <plasmid evidence="2">pHNGDW697-1</plasmid>
    </source>
</reference>
<proteinExistence type="predicted"/>
<keyword evidence="1" id="KW-1133">Transmembrane helix</keyword>
<gene>
    <name evidence="2" type="ORF">PWA60_26460</name>
</gene>
<dbReference type="RefSeq" id="WP_084851333.1">
    <property type="nucleotide sequence ID" value="NZ_CP118678.1"/>
</dbReference>
<evidence type="ECO:0000313" key="2">
    <source>
        <dbReference type="EMBL" id="WEA23544.1"/>
    </source>
</evidence>
<geneLocation type="plasmid" evidence="2 3">
    <name>pHNGDW697-1</name>
</geneLocation>
<accession>A0AAJ5S659</accession>
<keyword evidence="1" id="KW-0812">Transmembrane</keyword>
<keyword evidence="2" id="KW-0614">Plasmid</keyword>
<evidence type="ECO:0000256" key="1">
    <source>
        <dbReference type="SAM" id="Phobius"/>
    </source>
</evidence>
<dbReference type="AlphaFoldDB" id="A0AAJ5S659"/>
<organism evidence="2 3">
    <name type="scientific">Pseudomonas juntendi</name>
    <dbReference type="NCBI Taxonomy" id="2666183"/>
    <lineage>
        <taxon>Bacteria</taxon>
        <taxon>Pseudomonadati</taxon>
        <taxon>Pseudomonadota</taxon>
        <taxon>Gammaproteobacteria</taxon>
        <taxon>Pseudomonadales</taxon>
        <taxon>Pseudomonadaceae</taxon>
        <taxon>Pseudomonas</taxon>
    </lineage>
</organism>
<keyword evidence="1" id="KW-0472">Membrane</keyword>
<sequence>METLIKHSDEPKQKKPIATLVGLAALIAAQFLTDDGWLQNVLLTIGVAGFALEGLFVVQYDRAHKKWLASQPDDVDPLRGAPDLPHVKQSIALAIGMGAFFSIAYVCVPLRETGFTNENWWVLLLIPVMLAGFGFASWIQKKYNKAYMAWRNSQDHSK</sequence>
<feature type="transmembrane region" description="Helical" evidence="1">
    <location>
        <begin position="38"/>
        <end position="58"/>
    </location>
</feature>
<name>A0AAJ5S659_9PSED</name>
<protein>
    <submittedName>
        <fullName evidence="2">Uncharacterized protein</fullName>
    </submittedName>
</protein>
<feature type="transmembrane region" description="Helical" evidence="1">
    <location>
        <begin position="120"/>
        <end position="139"/>
    </location>
</feature>